<dbReference type="PANTHER" id="PTHR43685">
    <property type="entry name" value="GLYCOSYLTRANSFERASE"/>
    <property type="match status" value="1"/>
</dbReference>
<dbReference type="eggNOG" id="COG1216">
    <property type="taxonomic scope" value="Bacteria"/>
</dbReference>
<dbReference type="CAZy" id="GT2">
    <property type="family name" value="Glycosyltransferase Family 2"/>
</dbReference>
<dbReference type="EMBL" id="CP002345">
    <property type="protein sequence ID" value="ADQ79339.1"/>
    <property type="molecule type" value="Genomic_DNA"/>
</dbReference>
<accession>E4T3P5</accession>
<dbReference type="KEGG" id="ppn:Palpr_1192"/>
<dbReference type="Gene3D" id="3.90.550.10">
    <property type="entry name" value="Spore Coat Polysaccharide Biosynthesis Protein SpsA, Chain A"/>
    <property type="match status" value="1"/>
</dbReference>
<protein>
    <submittedName>
        <fullName evidence="2">Glycosyl transferase family 2</fullName>
    </submittedName>
</protein>
<gene>
    <name evidence="2" type="ordered locus">Palpr_1192</name>
</gene>
<dbReference type="InterPro" id="IPR029044">
    <property type="entry name" value="Nucleotide-diphossugar_trans"/>
</dbReference>
<dbReference type="OrthoDB" id="761861at2"/>
<dbReference type="Proteomes" id="UP000008718">
    <property type="component" value="Chromosome"/>
</dbReference>
<organism evidence="2 3">
    <name type="scientific">Paludibacter propionicigenes (strain DSM 17365 / JCM 13257 / WB4)</name>
    <dbReference type="NCBI Taxonomy" id="694427"/>
    <lineage>
        <taxon>Bacteria</taxon>
        <taxon>Pseudomonadati</taxon>
        <taxon>Bacteroidota</taxon>
        <taxon>Bacteroidia</taxon>
        <taxon>Bacteroidales</taxon>
        <taxon>Paludibacteraceae</taxon>
        <taxon>Paludibacter</taxon>
    </lineage>
</organism>
<dbReference type="InterPro" id="IPR050834">
    <property type="entry name" value="Glycosyltransf_2"/>
</dbReference>
<dbReference type="HOGENOM" id="CLU_077345_0_0_10"/>
<keyword evidence="2" id="KW-0808">Transferase</keyword>
<dbReference type="GO" id="GO:0016740">
    <property type="term" value="F:transferase activity"/>
    <property type="evidence" value="ECO:0007669"/>
    <property type="project" value="UniProtKB-KW"/>
</dbReference>
<evidence type="ECO:0000259" key="1">
    <source>
        <dbReference type="Pfam" id="PF00535"/>
    </source>
</evidence>
<sequence length="294" mass="34364">MISILIPTYNYNITRLVAELHRQALDTYVDFEIIVIEDGSTPFLEENKTVNNFEFCRHIILSENIGRSAVRNKLADEAKYEHLLFLDCDAEVCSEHFVEKYISFCKEKCVVIGGTAYEPNENNPQFSLRLAYGRQREARNATERDRNNFSTFNFLISKSIFDTVRFDENIHGYGHEDMVFGHQIHLLGYDYIQIENPIIHKGLDDNDTFLIKTREATLNLYKLYKTGRYPFLTEESKLLHSFVRICKLGLTRLFAYSFDQLQSVLEHKLCSSSPSLRLYDLYKLLFLCKTSIEK</sequence>
<dbReference type="PANTHER" id="PTHR43685:SF2">
    <property type="entry name" value="GLYCOSYLTRANSFERASE 2-LIKE DOMAIN-CONTAINING PROTEIN"/>
    <property type="match status" value="1"/>
</dbReference>
<dbReference type="InterPro" id="IPR001173">
    <property type="entry name" value="Glyco_trans_2-like"/>
</dbReference>
<reference key="1">
    <citation type="submission" date="2010-11" db="EMBL/GenBank/DDBJ databases">
        <title>The complete genome of Paludibacter propionicigenes DSM 17365.</title>
        <authorList>
            <consortium name="US DOE Joint Genome Institute (JGI-PGF)"/>
            <person name="Lucas S."/>
            <person name="Copeland A."/>
            <person name="Lapidus A."/>
            <person name="Bruce D."/>
            <person name="Goodwin L."/>
            <person name="Pitluck S."/>
            <person name="Kyrpides N."/>
            <person name="Mavromatis K."/>
            <person name="Ivanova N."/>
            <person name="Munk A.C."/>
            <person name="Brettin T."/>
            <person name="Detter J.C."/>
            <person name="Han C."/>
            <person name="Tapia R."/>
            <person name="Land M."/>
            <person name="Hauser L."/>
            <person name="Markowitz V."/>
            <person name="Cheng J.-F."/>
            <person name="Hugenholtz P."/>
            <person name="Woyke T."/>
            <person name="Wu D."/>
            <person name="Gronow S."/>
            <person name="Wellnitz S."/>
            <person name="Brambilla E."/>
            <person name="Klenk H.-P."/>
            <person name="Eisen J.A."/>
        </authorList>
    </citation>
    <scope>NUCLEOTIDE SEQUENCE</scope>
    <source>
        <strain>WB4</strain>
    </source>
</reference>
<dbReference type="SUPFAM" id="SSF53448">
    <property type="entry name" value="Nucleotide-diphospho-sugar transferases"/>
    <property type="match status" value="1"/>
</dbReference>
<evidence type="ECO:0000313" key="2">
    <source>
        <dbReference type="EMBL" id="ADQ79339.1"/>
    </source>
</evidence>
<reference evidence="2 3" key="2">
    <citation type="journal article" date="2011" name="Stand. Genomic Sci.">
        <title>Complete genome sequence of Paludibacter propionicigenes type strain (WB4).</title>
        <authorList>
            <person name="Gronow S."/>
            <person name="Munk C."/>
            <person name="Lapidus A."/>
            <person name="Nolan M."/>
            <person name="Lucas S."/>
            <person name="Hammon N."/>
            <person name="Deshpande S."/>
            <person name="Cheng J.F."/>
            <person name="Tapia R."/>
            <person name="Han C."/>
            <person name="Goodwin L."/>
            <person name="Pitluck S."/>
            <person name="Liolios K."/>
            <person name="Ivanova N."/>
            <person name="Mavromatis K."/>
            <person name="Mikhailova N."/>
            <person name="Pati A."/>
            <person name="Chen A."/>
            <person name="Palaniappan K."/>
            <person name="Land M."/>
            <person name="Hauser L."/>
            <person name="Chang Y.J."/>
            <person name="Jeffries C.D."/>
            <person name="Brambilla E."/>
            <person name="Rohde M."/>
            <person name="Goker M."/>
            <person name="Detter J.C."/>
            <person name="Woyke T."/>
            <person name="Bristow J."/>
            <person name="Eisen J.A."/>
            <person name="Markowitz V."/>
            <person name="Hugenholtz P."/>
            <person name="Kyrpides N.C."/>
            <person name="Klenk H.P."/>
        </authorList>
    </citation>
    <scope>NUCLEOTIDE SEQUENCE [LARGE SCALE GENOMIC DNA]</scope>
    <source>
        <strain evidence="3">DSM 17365 / JCM 13257 / WB4</strain>
    </source>
</reference>
<feature type="domain" description="Glycosyltransferase 2-like" evidence="1">
    <location>
        <begin position="3"/>
        <end position="163"/>
    </location>
</feature>
<dbReference type="STRING" id="694427.Palpr_1192"/>
<dbReference type="AlphaFoldDB" id="E4T3P5"/>
<name>E4T3P5_PALPW</name>
<dbReference type="CDD" id="cd00761">
    <property type="entry name" value="Glyco_tranf_GTA_type"/>
    <property type="match status" value="1"/>
</dbReference>
<dbReference type="RefSeq" id="WP_013444708.1">
    <property type="nucleotide sequence ID" value="NC_014734.1"/>
</dbReference>
<evidence type="ECO:0000313" key="3">
    <source>
        <dbReference type="Proteomes" id="UP000008718"/>
    </source>
</evidence>
<proteinExistence type="predicted"/>
<dbReference type="Pfam" id="PF00535">
    <property type="entry name" value="Glycos_transf_2"/>
    <property type="match status" value="1"/>
</dbReference>
<keyword evidence="3" id="KW-1185">Reference proteome</keyword>